<evidence type="ECO:0000313" key="1">
    <source>
        <dbReference type="EMBL" id="CAD6259953.1"/>
    </source>
</evidence>
<dbReference type="EMBL" id="CAJGYO010000011">
    <property type="protein sequence ID" value="CAD6259953.1"/>
    <property type="molecule type" value="Genomic_DNA"/>
</dbReference>
<dbReference type="AlphaFoldDB" id="A0A811QUP2"/>
<evidence type="ECO:0000313" key="2">
    <source>
        <dbReference type="Proteomes" id="UP000604825"/>
    </source>
</evidence>
<gene>
    <name evidence="1" type="ORF">NCGR_LOCUS43390</name>
</gene>
<organism evidence="1 2">
    <name type="scientific">Miscanthus lutarioriparius</name>
    <dbReference type="NCBI Taxonomy" id="422564"/>
    <lineage>
        <taxon>Eukaryota</taxon>
        <taxon>Viridiplantae</taxon>
        <taxon>Streptophyta</taxon>
        <taxon>Embryophyta</taxon>
        <taxon>Tracheophyta</taxon>
        <taxon>Spermatophyta</taxon>
        <taxon>Magnoliopsida</taxon>
        <taxon>Liliopsida</taxon>
        <taxon>Poales</taxon>
        <taxon>Poaceae</taxon>
        <taxon>PACMAD clade</taxon>
        <taxon>Panicoideae</taxon>
        <taxon>Andropogonodae</taxon>
        <taxon>Andropogoneae</taxon>
        <taxon>Saccharinae</taxon>
        <taxon>Miscanthus</taxon>
    </lineage>
</organism>
<reference evidence="1" key="1">
    <citation type="submission" date="2020-10" db="EMBL/GenBank/DDBJ databases">
        <authorList>
            <person name="Han B."/>
            <person name="Lu T."/>
            <person name="Zhao Q."/>
            <person name="Huang X."/>
            <person name="Zhao Y."/>
        </authorList>
    </citation>
    <scope>NUCLEOTIDE SEQUENCE</scope>
</reference>
<protein>
    <submittedName>
        <fullName evidence="1">Uncharacterized protein</fullName>
    </submittedName>
</protein>
<keyword evidence="2" id="KW-1185">Reference proteome</keyword>
<proteinExistence type="predicted"/>
<name>A0A811QUP2_9POAL</name>
<dbReference type="Proteomes" id="UP000604825">
    <property type="component" value="Unassembled WGS sequence"/>
</dbReference>
<dbReference type="OrthoDB" id="1730652at2759"/>
<sequence>MDPSQLQIILDHFNRKFDEMEARWDRRFSPPPRIGGYDGSLDDDPESGFAHFDAPLDQAVGRGRQALAAAAALHADAVGAAGGGPLAWVVAGGPAQTNCSTVCPAGDRCFADVPVSALWEEEMLRWGNNNHGLAPMFYMAELEVVAGAEPTSARPWRPGLAGRATAALCAVRGHQEEKRYESDESGREKDALHSIVHCFTDILNSAVRAATREISKTAMIWALTHVVQLGRSIILLVVISAQRSGSKFWGFPLFAGTVQVAISLNWMRNVIYQSCVLN</sequence>
<comment type="caution">
    <text evidence="1">The sequence shown here is derived from an EMBL/GenBank/DDBJ whole genome shotgun (WGS) entry which is preliminary data.</text>
</comment>
<accession>A0A811QUP2</accession>